<name>A0A7R9V399_9CHLO</name>
<organism evidence="1">
    <name type="scientific">Chlamydomonas euryale</name>
    <dbReference type="NCBI Taxonomy" id="1486919"/>
    <lineage>
        <taxon>Eukaryota</taxon>
        <taxon>Viridiplantae</taxon>
        <taxon>Chlorophyta</taxon>
        <taxon>core chlorophytes</taxon>
        <taxon>Chlorophyceae</taxon>
        <taxon>CS clade</taxon>
        <taxon>Chlamydomonadales</taxon>
        <taxon>Chlamydomonadaceae</taxon>
        <taxon>Chlamydomonas</taxon>
    </lineage>
</organism>
<proteinExistence type="predicted"/>
<gene>
    <name evidence="1" type="ORF">CEUR00632_LOCUS3134</name>
</gene>
<dbReference type="EMBL" id="HBEC01006936">
    <property type="protein sequence ID" value="CAD8283099.1"/>
    <property type="molecule type" value="Transcribed_RNA"/>
</dbReference>
<protein>
    <recommendedName>
        <fullName evidence="2">Protein kinase domain-containing protein</fullName>
    </recommendedName>
</protein>
<dbReference type="AlphaFoldDB" id="A0A7R9V399"/>
<dbReference type="SUPFAM" id="SSF56112">
    <property type="entry name" value="Protein kinase-like (PK-like)"/>
    <property type="match status" value="1"/>
</dbReference>
<evidence type="ECO:0000313" key="1">
    <source>
        <dbReference type="EMBL" id="CAD8283099.1"/>
    </source>
</evidence>
<evidence type="ECO:0008006" key="2">
    <source>
        <dbReference type="Google" id="ProtNLM"/>
    </source>
</evidence>
<dbReference type="InterPro" id="IPR011009">
    <property type="entry name" value="Kinase-like_dom_sf"/>
</dbReference>
<accession>A0A7R9V399</accession>
<reference evidence="1" key="1">
    <citation type="submission" date="2021-01" db="EMBL/GenBank/DDBJ databases">
        <authorList>
            <person name="Corre E."/>
            <person name="Pelletier E."/>
            <person name="Niang G."/>
            <person name="Scheremetjew M."/>
            <person name="Finn R."/>
            <person name="Kale V."/>
            <person name="Holt S."/>
            <person name="Cochrane G."/>
            <person name="Meng A."/>
            <person name="Brown T."/>
            <person name="Cohen L."/>
        </authorList>
    </citation>
    <scope>NUCLEOTIDE SEQUENCE</scope>
    <source>
        <strain evidence="1">CCMP219</strain>
    </source>
</reference>
<dbReference type="Gene3D" id="3.30.200.20">
    <property type="entry name" value="Phosphorylase Kinase, domain 1"/>
    <property type="match status" value="1"/>
</dbReference>
<sequence length="208" mass="21486">MGCLQSTQKASLDAANGDAVRGDNVDAITKGGSGSCEPAISVVAGGGIREGQGSIPGAVPSRPVVSKLRTDVRIKQAYSLGKVLGMGGFSCVKLAVERSTGKEYACKIMSFPTLNPRYTWWCEGACTCAGLKSPFGCVSASGPSSAHVVALHAALACSVCHADDMQGTHACMHACSCMRTSCMHRDGLAWLDACGCMRTSRMNCNGLA</sequence>